<dbReference type="InterPro" id="IPR001845">
    <property type="entry name" value="HTH_ArsR_DNA-bd_dom"/>
</dbReference>
<dbReference type="PROSITE" id="PS50987">
    <property type="entry name" value="HTH_ARSR_2"/>
    <property type="match status" value="1"/>
</dbReference>
<dbReference type="Pfam" id="PF13463">
    <property type="entry name" value="HTH_27"/>
    <property type="match status" value="1"/>
</dbReference>
<dbReference type="SMART" id="SM00418">
    <property type="entry name" value="HTH_ARSR"/>
    <property type="match status" value="1"/>
</dbReference>
<dbReference type="EMBL" id="QMWO01000058">
    <property type="protein sequence ID" value="RLG69657.1"/>
    <property type="molecule type" value="Genomic_DNA"/>
</dbReference>
<dbReference type="InterPro" id="IPR036390">
    <property type="entry name" value="WH_DNA-bd_sf"/>
</dbReference>
<gene>
    <name evidence="2" type="ORF">DRO07_01865</name>
</gene>
<comment type="caution">
    <text evidence="2">The sequence shown here is derived from an EMBL/GenBank/DDBJ whole genome shotgun (WGS) entry which is preliminary data.</text>
</comment>
<evidence type="ECO:0000259" key="1">
    <source>
        <dbReference type="PROSITE" id="PS50987"/>
    </source>
</evidence>
<sequence>MLIDEEWVATKSQKKKLLFLIYNHTQRRNKIGFAEICSISKLKKSTVSEHLSTLKSRGLVREVKQGRKKYYSLTPRGFILTKKIKVTQPFR</sequence>
<organism evidence="2 3">
    <name type="scientific">Candidatus Iainarchaeum sp</name>
    <dbReference type="NCBI Taxonomy" id="3101447"/>
    <lineage>
        <taxon>Archaea</taxon>
        <taxon>Candidatus Iainarchaeota</taxon>
        <taxon>Candidatus Iainarchaeia</taxon>
        <taxon>Candidatus Iainarchaeales</taxon>
        <taxon>Candidatus Iainarchaeaceae</taxon>
        <taxon>Candidatus Iainarchaeum</taxon>
    </lineage>
</organism>
<name>A0A497JFN2_9ARCH</name>
<reference evidence="2 3" key="1">
    <citation type="submission" date="2018-06" db="EMBL/GenBank/DDBJ databases">
        <title>Extensive metabolic versatility and redundancy in microbially diverse, dynamic hydrothermal sediments.</title>
        <authorList>
            <person name="Dombrowski N."/>
            <person name="Teske A."/>
            <person name="Baker B.J."/>
        </authorList>
    </citation>
    <scope>NUCLEOTIDE SEQUENCE [LARGE SCALE GENOMIC DNA]</scope>
    <source>
        <strain evidence="2">B9_G13</strain>
    </source>
</reference>
<feature type="domain" description="HTH arsR-type" evidence="1">
    <location>
        <begin position="1"/>
        <end position="91"/>
    </location>
</feature>
<protein>
    <recommendedName>
        <fullName evidence="1">HTH arsR-type domain-containing protein</fullName>
    </recommendedName>
</protein>
<evidence type="ECO:0000313" key="2">
    <source>
        <dbReference type="EMBL" id="RLG69657.1"/>
    </source>
</evidence>
<dbReference type="AlphaFoldDB" id="A0A497JFN2"/>
<dbReference type="PRINTS" id="PR00778">
    <property type="entry name" value="HTHARSR"/>
</dbReference>
<dbReference type="InterPro" id="IPR011991">
    <property type="entry name" value="ArsR-like_HTH"/>
</dbReference>
<dbReference type="SUPFAM" id="SSF46785">
    <property type="entry name" value="Winged helix' DNA-binding domain"/>
    <property type="match status" value="1"/>
</dbReference>
<evidence type="ECO:0000313" key="3">
    <source>
        <dbReference type="Proteomes" id="UP000277633"/>
    </source>
</evidence>
<dbReference type="InterPro" id="IPR036388">
    <property type="entry name" value="WH-like_DNA-bd_sf"/>
</dbReference>
<dbReference type="Gene3D" id="1.10.10.10">
    <property type="entry name" value="Winged helix-like DNA-binding domain superfamily/Winged helix DNA-binding domain"/>
    <property type="match status" value="1"/>
</dbReference>
<dbReference type="GO" id="GO:0003700">
    <property type="term" value="F:DNA-binding transcription factor activity"/>
    <property type="evidence" value="ECO:0007669"/>
    <property type="project" value="InterPro"/>
</dbReference>
<proteinExistence type="predicted"/>
<dbReference type="CDD" id="cd00090">
    <property type="entry name" value="HTH_ARSR"/>
    <property type="match status" value="1"/>
</dbReference>
<dbReference type="Proteomes" id="UP000277633">
    <property type="component" value="Unassembled WGS sequence"/>
</dbReference>
<accession>A0A497JFN2</accession>
<dbReference type="InterPro" id="IPR000835">
    <property type="entry name" value="HTH_MarR-typ"/>
</dbReference>